<feature type="compositionally biased region" description="Basic residues" evidence="1">
    <location>
        <begin position="11"/>
        <end position="22"/>
    </location>
</feature>
<evidence type="ECO:0000256" key="1">
    <source>
        <dbReference type="SAM" id="MobiDB-lite"/>
    </source>
</evidence>
<evidence type="ECO:0000313" key="3">
    <source>
        <dbReference type="Proteomes" id="UP000187203"/>
    </source>
</evidence>
<evidence type="ECO:0000313" key="2">
    <source>
        <dbReference type="EMBL" id="OMO68642.1"/>
    </source>
</evidence>
<dbReference type="Proteomes" id="UP000187203">
    <property type="component" value="Unassembled WGS sequence"/>
</dbReference>
<comment type="caution">
    <text evidence="2">The sequence shown here is derived from an EMBL/GenBank/DDBJ whole genome shotgun (WGS) entry which is preliminary data.</text>
</comment>
<keyword evidence="3" id="KW-1185">Reference proteome</keyword>
<dbReference type="AlphaFoldDB" id="A0A1R3HE88"/>
<reference evidence="3" key="1">
    <citation type="submission" date="2013-09" db="EMBL/GenBank/DDBJ databases">
        <title>Corchorus olitorius genome sequencing.</title>
        <authorList>
            <person name="Alam M."/>
            <person name="Haque M.S."/>
            <person name="Islam M.S."/>
            <person name="Emdad E.M."/>
            <person name="Islam M.M."/>
            <person name="Ahmed B."/>
            <person name="Halim A."/>
            <person name="Hossen Q.M.M."/>
            <person name="Hossain M.Z."/>
            <person name="Ahmed R."/>
            <person name="Khan M.M."/>
            <person name="Islam R."/>
            <person name="Rashid M.M."/>
            <person name="Khan S.A."/>
            <person name="Rahman M.S."/>
            <person name="Alam M."/>
            <person name="Yahiya A.S."/>
            <person name="Khan M.S."/>
            <person name="Azam M.S."/>
            <person name="Haque T."/>
            <person name="Lashkar M.Z.H."/>
            <person name="Akhand A.I."/>
            <person name="Morshed G."/>
            <person name="Roy S."/>
            <person name="Uddin K.S."/>
            <person name="Rabeya T."/>
            <person name="Hossain A.S."/>
            <person name="Chowdhury A."/>
            <person name="Snigdha A.R."/>
            <person name="Mortoza M.S."/>
            <person name="Matin S.A."/>
            <person name="Hoque S.M.E."/>
            <person name="Islam M.K."/>
            <person name="Roy D.K."/>
            <person name="Haider R."/>
            <person name="Moosa M.M."/>
            <person name="Elias S.M."/>
            <person name="Hasan A.M."/>
            <person name="Jahan S."/>
            <person name="Shafiuddin M."/>
            <person name="Mahmood N."/>
            <person name="Shommy N.S."/>
        </authorList>
    </citation>
    <scope>NUCLEOTIDE SEQUENCE [LARGE SCALE GENOMIC DNA]</scope>
    <source>
        <strain evidence="3">cv. O-4</strain>
    </source>
</reference>
<name>A0A1R3HE88_9ROSI</name>
<feature type="compositionally biased region" description="Basic and acidic residues" evidence="1">
    <location>
        <begin position="1"/>
        <end position="10"/>
    </location>
</feature>
<gene>
    <name evidence="2" type="ORF">COLO4_29508</name>
</gene>
<accession>A0A1R3HE88</accession>
<organism evidence="2 3">
    <name type="scientific">Corchorus olitorius</name>
    <dbReference type="NCBI Taxonomy" id="93759"/>
    <lineage>
        <taxon>Eukaryota</taxon>
        <taxon>Viridiplantae</taxon>
        <taxon>Streptophyta</taxon>
        <taxon>Embryophyta</taxon>
        <taxon>Tracheophyta</taxon>
        <taxon>Spermatophyta</taxon>
        <taxon>Magnoliopsida</taxon>
        <taxon>eudicotyledons</taxon>
        <taxon>Gunneridae</taxon>
        <taxon>Pentapetalae</taxon>
        <taxon>rosids</taxon>
        <taxon>malvids</taxon>
        <taxon>Malvales</taxon>
        <taxon>Malvaceae</taxon>
        <taxon>Grewioideae</taxon>
        <taxon>Apeibeae</taxon>
        <taxon>Corchorus</taxon>
    </lineage>
</organism>
<sequence>MEFLMKETTKKNLKRRIDKRKRKEEEGDDVAPDYWPIGAEFCKLSRVGDGSGSDIEIGLSNWTCGAKLGQVGGELHC</sequence>
<proteinExistence type="predicted"/>
<dbReference type="OrthoDB" id="10471389at2759"/>
<dbReference type="EMBL" id="AWUE01020369">
    <property type="protein sequence ID" value="OMO68642.1"/>
    <property type="molecule type" value="Genomic_DNA"/>
</dbReference>
<feature type="region of interest" description="Disordered" evidence="1">
    <location>
        <begin position="1"/>
        <end position="29"/>
    </location>
</feature>
<protein>
    <submittedName>
        <fullName evidence="2">Uncharacterized protein</fullName>
    </submittedName>
</protein>